<accession>A0ACC1M609</accession>
<name>A0ACC1M609_9FUNG</name>
<dbReference type="Proteomes" id="UP001139981">
    <property type="component" value="Unassembled WGS sequence"/>
</dbReference>
<evidence type="ECO:0000313" key="2">
    <source>
        <dbReference type="Proteomes" id="UP001139981"/>
    </source>
</evidence>
<organism evidence="1 2">
    <name type="scientific">Coemansia aciculifera</name>
    <dbReference type="NCBI Taxonomy" id="417176"/>
    <lineage>
        <taxon>Eukaryota</taxon>
        <taxon>Fungi</taxon>
        <taxon>Fungi incertae sedis</taxon>
        <taxon>Zoopagomycota</taxon>
        <taxon>Kickxellomycotina</taxon>
        <taxon>Kickxellomycetes</taxon>
        <taxon>Kickxellales</taxon>
        <taxon>Kickxellaceae</taxon>
        <taxon>Coemansia</taxon>
    </lineage>
</organism>
<sequence length="583" mass="64988">MFETSHLLLEVKNHMAPSAAYNENFGQLADYALNVRGHQPMRTFIPILFLYGGQLDLLVFTHGGYYKSSIGQVLYTFAEDKSENVSRSPLRLWFLLTLSSTDFGNLLPTIGRHWSLYIDDSLPHFEAPSASRDTDSGGLLRASLSEIPRSQESRLLTDIDRIDREVRITGRCTYIFSAMLEEKPVVLKLTWIQKKRRSEGAVYEILQAHNVPNVPRIICSGVVVEDVGGYRLELVLMDHCGEAFVDHVIRKRDDLTNNPYVLDITTNSVKDIVTTLATALDAGGLHRDISASNLAISGAQVRVIDWGCAKVLNKPSDAALADGIASRWGVNWVTAVKTGEESDAFTGTPLYMSVQMLLRVRSRSIYNDIESLFYVVLDALSDRVRNDESKSVPGFRYCGRVKTALLRLGCLCSFDHALCRFGVQQASLCVPDGLLNAMHAFLFFEKGAFIGHKLQYDNGCEWVFYADSARVFMNKATCDALVKDFGLQQDALPGYNDYNELQAAVNDRRRRLANQLSGQVKSVEFDALMGLIGLVDKFDVYDETTSATFSRIAKIIPTIPVSKSDVAPYEDDYVDIFKGLSVA</sequence>
<reference evidence="1" key="1">
    <citation type="submission" date="2022-07" db="EMBL/GenBank/DDBJ databases">
        <title>Phylogenomic reconstructions and comparative analyses of Kickxellomycotina fungi.</title>
        <authorList>
            <person name="Reynolds N.K."/>
            <person name="Stajich J.E."/>
            <person name="Barry K."/>
            <person name="Grigoriev I.V."/>
            <person name="Crous P."/>
            <person name="Smith M.E."/>
        </authorList>
    </citation>
    <scope>NUCLEOTIDE SEQUENCE</scope>
    <source>
        <strain evidence="1">CBS 190363</strain>
    </source>
</reference>
<gene>
    <name evidence="1" type="ORF">IWW38_001795</name>
</gene>
<keyword evidence="2" id="KW-1185">Reference proteome</keyword>
<proteinExistence type="predicted"/>
<comment type="caution">
    <text evidence="1">The sequence shown here is derived from an EMBL/GenBank/DDBJ whole genome shotgun (WGS) entry which is preliminary data.</text>
</comment>
<dbReference type="EMBL" id="JANBVB010000136">
    <property type="protein sequence ID" value="KAJ2897201.1"/>
    <property type="molecule type" value="Genomic_DNA"/>
</dbReference>
<evidence type="ECO:0000313" key="1">
    <source>
        <dbReference type="EMBL" id="KAJ2897201.1"/>
    </source>
</evidence>
<protein>
    <submittedName>
        <fullName evidence="1">Uncharacterized protein</fullName>
    </submittedName>
</protein>